<evidence type="ECO:0000256" key="1">
    <source>
        <dbReference type="SAM" id="SignalP"/>
    </source>
</evidence>
<accession>A0A7R8ZZM3</accession>
<keyword evidence="1" id="KW-0732">Signal</keyword>
<dbReference type="AlphaFoldDB" id="A0A7R8ZZM3"/>
<dbReference type="Proteomes" id="UP000677054">
    <property type="component" value="Unassembled WGS sequence"/>
</dbReference>
<evidence type="ECO:0000313" key="3">
    <source>
        <dbReference type="Proteomes" id="UP000677054"/>
    </source>
</evidence>
<organism evidence="2">
    <name type="scientific">Darwinula stevensoni</name>
    <dbReference type="NCBI Taxonomy" id="69355"/>
    <lineage>
        <taxon>Eukaryota</taxon>
        <taxon>Metazoa</taxon>
        <taxon>Ecdysozoa</taxon>
        <taxon>Arthropoda</taxon>
        <taxon>Crustacea</taxon>
        <taxon>Oligostraca</taxon>
        <taxon>Ostracoda</taxon>
        <taxon>Podocopa</taxon>
        <taxon>Podocopida</taxon>
        <taxon>Darwinulocopina</taxon>
        <taxon>Darwinuloidea</taxon>
        <taxon>Darwinulidae</taxon>
        <taxon>Darwinula</taxon>
    </lineage>
</organism>
<dbReference type="EMBL" id="LR899547">
    <property type="protein sequence ID" value="CAD7240412.1"/>
    <property type="molecule type" value="Genomic_DNA"/>
</dbReference>
<keyword evidence="3" id="KW-1185">Reference proteome</keyword>
<protein>
    <submittedName>
        <fullName evidence="2">Uncharacterized protein</fullName>
    </submittedName>
</protein>
<proteinExistence type="predicted"/>
<name>A0A7R8ZZM3_9CRUS</name>
<feature type="signal peptide" evidence="1">
    <location>
        <begin position="1"/>
        <end position="21"/>
    </location>
</feature>
<sequence>MKVLHLVVMFVVMMLAVLGSAIPQESNQDSRSQASRRYASPSRFENIRGDTNKLYKYFEIANPSIKK</sequence>
<gene>
    <name evidence="2" type="ORF">DSTB1V02_LOCUS436</name>
</gene>
<evidence type="ECO:0000313" key="2">
    <source>
        <dbReference type="EMBL" id="CAD7240412.1"/>
    </source>
</evidence>
<feature type="chain" id="PRO_5036209574" evidence="1">
    <location>
        <begin position="22"/>
        <end position="67"/>
    </location>
</feature>
<dbReference type="EMBL" id="CAJPEV010000030">
    <property type="protein sequence ID" value="CAG0879107.1"/>
    <property type="molecule type" value="Genomic_DNA"/>
</dbReference>
<reference evidence="2" key="1">
    <citation type="submission" date="2020-11" db="EMBL/GenBank/DDBJ databases">
        <authorList>
            <person name="Tran Van P."/>
        </authorList>
    </citation>
    <scope>NUCLEOTIDE SEQUENCE</scope>
</reference>